<dbReference type="FunFam" id="3.30.70.270:FF:000001">
    <property type="entry name" value="Diguanylate cyclase domain protein"/>
    <property type="match status" value="1"/>
</dbReference>
<evidence type="ECO:0000256" key="3">
    <source>
        <dbReference type="SAM" id="MobiDB-lite"/>
    </source>
</evidence>
<dbReference type="Pfam" id="PF00990">
    <property type="entry name" value="GGDEF"/>
    <property type="match status" value="1"/>
</dbReference>
<dbReference type="PROSITE" id="PS50887">
    <property type="entry name" value="GGDEF"/>
    <property type="match status" value="1"/>
</dbReference>
<feature type="transmembrane region" description="Helical" evidence="4">
    <location>
        <begin position="33"/>
        <end position="53"/>
    </location>
</feature>
<dbReference type="CDD" id="cd01949">
    <property type="entry name" value="GGDEF"/>
    <property type="match status" value="1"/>
</dbReference>
<comment type="caution">
    <text evidence="6">The sequence shown here is derived from an EMBL/GenBank/DDBJ whole genome shotgun (WGS) entry which is preliminary data.</text>
</comment>
<evidence type="ECO:0000313" key="7">
    <source>
        <dbReference type="Proteomes" id="UP000469949"/>
    </source>
</evidence>
<dbReference type="SMART" id="SM00267">
    <property type="entry name" value="GGDEF"/>
    <property type="match status" value="1"/>
</dbReference>
<protein>
    <recommendedName>
        <fullName evidence="1">diguanylate cyclase</fullName>
        <ecNumber evidence="1">2.7.7.65</ecNumber>
    </recommendedName>
</protein>
<dbReference type="InterPro" id="IPR043128">
    <property type="entry name" value="Rev_trsase/Diguanyl_cyclase"/>
</dbReference>
<accession>A0A833N2R5</accession>
<dbReference type="EMBL" id="WEKV01000010">
    <property type="protein sequence ID" value="KAB7784439.1"/>
    <property type="molecule type" value="Genomic_DNA"/>
</dbReference>
<evidence type="ECO:0000256" key="1">
    <source>
        <dbReference type="ARBA" id="ARBA00012528"/>
    </source>
</evidence>
<gene>
    <name evidence="6" type="ORF">F8B43_2472</name>
</gene>
<evidence type="ECO:0000259" key="5">
    <source>
        <dbReference type="PROSITE" id="PS50887"/>
    </source>
</evidence>
<dbReference type="Pfam" id="PF22588">
    <property type="entry name" value="dCache_1_like"/>
    <property type="match status" value="1"/>
</dbReference>
<dbReference type="SUPFAM" id="SSF55073">
    <property type="entry name" value="Nucleotide cyclase"/>
    <property type="match status" value="1"/>
</dbReference>
<evidence type="ECO:0000256" key="4">
    <source>
        <dbReference type="SAM" id="Phobius"/>
    </source>
</evidence>
<dbReference type="GO" id="GO:0043709">
    <property type="term" value="P:cell adhesion involved in single-species biofilm formation"/>
    <property type="evidence" value="ECO:0007669"/>
    <property type="project" value="TreeGrafter"/>
</dbReference>
<dbReference type="InterPro" id="IPR050469">
    <property type="entry name" value="Diguanylate_Cyclase"/>
</dbReference>
<dbReference type="InterPro" id="IPR000160">
    <property type="entry name" value="GGDEF_dom"/>
</dbReference>
<evidence type="ECO:0000256" key="2">
    <source>
        <dbReference type="ARBA" id="ARBA00034247"/>
    </source>
</evidence>
<dbReference type="Proteomes" id="UP000469949">
    <property type="component" value="Unassembled WGS sequence"/>
</dbReference>
<dbReference type="EC" id="2.7.7.65" evidence="1"/>
<dbReference type="PANTHER" id="PTHR45138:SF9">
    <property type="entry name" value="DIGUANYLATE CYCLASE DGCM-RELATED"/>
    <property type="match status" value="1"/>
</dbReference>
<sequence length="532" mass="57529">MRSSDGEKNRADGAPSVALRREPARHLRSARSWIALGVLAPLGMLALSAVMLFDLRRDAWEKAEQTSKNLLQVIERDIARNVEIIDLSLQGIVDTLKMPGLADMDPRLRQLALFDRATTARDMGVMLVVDENGDTIFDAKTVPARRVNNADREYFQLHKARPDHGLQISPPLISRLLGEPVTVLSRRIDKPDGSFGGVVQASLKLAYFSALFDRIGLGQDGAINLYLRDGTRLMRYPAVEADIGANIAGAPTFQRFLAERSGSFTGTSVRDGIERYYAFTQVGDLPLVLNVALGTREIEAEWQSKAVGIGLAILVLCGLTILLSLLFGRELRRSAAMQAELARLAGTDLLTGLPNRRRFEEAFEQAAKASRRADRPLALLVIDADHFKRYNDRHGHAIGDAVLKSLARSLTESLGRPNDLAARVGGEEFAVLLPDTDRAGAARTAGAIHAAVAGLAVPAAGIGPGSITVSIGLAVSAGDRATEDLYRRADAALYEAKESGRNRTCCAPGAAEEAPDRPPTRLTVAPQRRVAR</sequence>
<dbReference type="RefSeq" id="WP_152277126.1">
    <property type="nucleotide sequence ID" value="NZ_WEKV01000010.1"/>
</dbReference>
<dbReference type="InterPro" id="IPR029787">
    <property type="entry name" value="Nucleotide_cyclase"/>
</dbReference>
<dbReference type="Gene3D" id="3.30.70.270">
    <property type="match status" value="1"/>
</dbReference>
<name>A0A833N2R5_9HYPH</name>
<dbReference type="Gene3D" id="3.30.450.20">
    <property type="entry name" value="PAS domain"/>
    <property type="match status" value="2"/>
</dbReference>
<dbReference type="InterPro" id="IPR054327">
    <property type="entry name" value="His-kinase-like_sensor"/>
</dbReference>
<evidence type="ECO:0000313" key="6">
    <source>
        <dbReference type="EMBL" id="KAB7784439.1"/>
    </source>
</evidence>
<dbReference type="GO" id="GO:1902201">
    <property type="term" value="P:negative regulation of bacterial-type flagellum-dependent cell motility"/>
    <property type="evidence" value="ECO:0007669"/>
    <property type="project" value="TreeGrafter"/>
</dbReference>
<keyword evidence="4" id="KW-0812">Transmembrane</keyword>
<keyword evidence="4" id="KW-1133">Transmembrane helix</keyword>
<dbReference type="GO" id="GO:0052621">
    <property type="term" value="F:diguanylate cyclase activity"/>
    <property type="evidence" value="ECO:0007669"/>
    <property type="project" value="UniProtKB-EC"/>
</dbReference>
<reference evidence="6 7" key="1">
    <citation type="submission" date="2019-10" db="EMBL/GenBank/DDBJ databases">
        <title>Draft Genome Sequence of the Caffeine Degrading Methylotroph Methylorubrum populi PINKEL.</title>
        <authorList>
            <person name="Dawson S.C."/>
            <person name="Zhang X."/>
            <person name="Wright M.E."/>
            <person name="Sharma G."/>
            <person name="Langner J.T."/>
            <person name="Ditty J.L."/>
            <person name="Subuyuj G.A."/>
        </authorList>
    </citation>
    <scope>NUCLEOTIDE SEQUENCE [LARGE SCALE GENOMIC DNA]</scope>
    <source>
        <strain evidence="6 7">Pinkel</strain>
    </source>
</reference>
<proteinExistence type="predicted"/>
<feature type="region of interest" description="Disordered" evidence="3">
    <location>
        <begin position="503"/>
        <end position="532"/>
    </location>
</feature>
<dbReference type="AlphaFoldDB" id="A0A833N2R5"/>
<dbReference type="CDD" id="cd12915">
    <property type="entry name" value="PDC2_DGC_like"/>
    <property type="match status" value="1"/>
</dbReference>
<feature type="transmembrane region" description="Helical" evidence="4">
    <location>
        <begin position="306"/>
        <end position="327"/>
    </location>
</feature>
<keyword evidence="4" id="KW-0472">Membrane</keyword>
<dbReference type="CDD" id="cd12914">
    <property type="entry name" value="PDC1_DGC_like"/>
    <property type="match status" value="1"/>
</dbReference>
<feature type="domain" description="GGDEF" evidence="5">
    <location>
        <begin position="375"/>
        <end position="509"/>
    </location>
</feature>
<dbReference type="NCBIfam" id="TIGR00254">
    <property type="entry name" value="GGDEF"/>
    <property type="match status" value="1"/>
</dbReference>
<comment type="catalytic activity">
    <reaction evidence="2">
        <text>2 GTP = 3',3'-c-di-GMP + 2 diphosphate</text>
        <dbReference type="Rhea" id="RHEA:24898"/>
        <dbReference type="ChEBI" id="CHEBI:33019"/>
        <dbReference type="ChEBI" id="CHEBI:37565"/>
        <dbReference type="ChEBI" id="CHEBI:58805"/>
        <dbReference type="EC" id="2.7.7.65"/>
    </reaction>
</comment>
<dbReference type="GO" id="GO:0005886">
    <property type="term" value="C:plasma membrane"/>
    <property type="evidence" value="ECO:0007669"/>
    <property type="project" value="TreeGrafter"/>
</dbReference>
<dbReference type="PANTHER" id="PTHR45138">
    <property type="entry name" value="REGULATORY COMPONENTS OF SENSORY TRANSDUCTION SYSTEM"/>
    <property type="match status" value="1"/>
</dbReference>
<organism evidence="6 7">
    <name type="scientific">Methylorubrum populi</name>
    <dbReference type="NCBI Taxonomy" id="223967"/>
    <lineage>
        <taxon>Bacteria</taxon>
        <taxon>Pseudomonadati</taxon>
        <taxon>Pseudomonadota</taxon>
        <taxon>Alphaproteobacteria</taxon>
        <taxon>Hyphomicrobiales</taxon>
        <taxon>Methylobacteriaceae</taxon>
        <taxon>Methylorubrum</taxon>
    </lineage>
</organism>